<feature type="domain" description="Amine oxidase" evidence="2">
    <location>
        <begin position="15"/>
        <end position="417"/>
    </location>
</feature>
<evidence type="ECO:0000256" key="1">
    <source>
        <dbReference type="SAM" id="MobiDB-lite"/>
    </source>
</evidence>
<dbReference type="RefSeq" id="WP_286355064.1">
    <property type="nucleotide sequence ID" value="NZ_AP027079.1"/>
</dbReference>
<feature type="region of interest" description="Disordered" evidence="1">
    <location>
        <begin position="88"/>
        <end position="112"/>
    </location>
</feature>
<sequence>MDAPRTRILVLGGGLSGLLAAWQLRRPDRAIEVWEASSAVGGWAQTLPWPGPQGETGFLERGPQSLRVGRNGALERLLRDLDLELRPPGPKGPRWLGKEGRRHPSPTSLTGLMRAPGLRFREKLRLLAEPLIPPGDGTEESLHTFFARRLGEGFARELLPALVAGVLAAPPERLSVDALPRLRRLDEKGGLLLGGLRTGPERTDLPAGGTGALAQALAARLGCVTTNRAVRALELLPEGRWRVHGDGLSWEADAVLLALPTQVAADLLRPVAPESAALLEAIPRLNLRVWHSRHALPPGGSSAGWARGFGLLVHPPEGQGLLGSVSFAADDPRGVPGLLQVRTYVGGAHPVSPRLEAWPGVFQELRRWLPELTEPLQVREEACPGAFPLLEPGHRTRAARLARDLPPGLHWLGAARFGPGVPDLVEGTEAWAAGAAI</sequence>
<dbReference type="SUPFAM" id="SSF51905">
    <property type="entry name" value="FAD/NAD(P)-binding domain"/>
    <property type="match status" value="1"/>
</dbReference>
<dbReference type="Proteomes" id="UP001242010">
    <property type="component" value="Chromosome"/>
</dbReference>
<dbReference type="InterPro" id="IPR050464">
    <property type="entry name" value="Zeta_carotene_desat/Oxidored"/>
</dbReference>
<keyword evidence="4" id="KW-1185">Reference proteome</keyword>
<dbReference type="Gene3D" id="3.50.50.60">
    <property type="entry name" value="FAD/NAD(P)-binding domain"/>
    <property type="match status" value="1"/>
</dbReference>
<dbReference type="InterPro" id="IPR036188">
    <property type="entry name" value="FAD/NAD-bd_sf"/>
</dbReference>
<dbReference type="Gene3D" id="1.10.3110.10">
    <property type="entry name" value="protoporphyrinogen ix oxidase, domain 3"/>
    <property type="match status" value="1"/>
</dbReference>
<dbReference type="InterPro" id="IPR002937">
    <property type="entry name" value="Amino_oxidase"/>
</dbReference>
<dbReference type="Gene3D" id="3.90.660.20">
    <property type="entry name" value="Protoporphyrinogen oxidase, mitochondrial, domain 2"/>
    <property type="match status" value="1"/>
</dbReference>
<dbReference type="Pfam" id="PF01593">
    <property type="entry name" value="Amino_oxidase"/>
    <property type="match status" value="1"/>
</dbReference>
<reference evidence="4" key="1">
    <citation type="journal article" date="2023" name="Int. J. Syst. Evol. Microbiol.">
        <title>Mesoterricola silvestris gen. nov., sp. nov., Mesoterricola sediminis sp. nov., Geothrix oryzae sp. nov., Geothrix edaphica sp. nov., Geothrix rubra sp. nov., and Geothrix limicola sp. nov., six novel members of Acidobacteriota isolated from soils.</title>
        <authorList>
            <person name="Itoh H."/>
            <person name="Sugisawa Y."/>
            <person name="Mise K."/>
            <person name="Xu Z."/>
            <person name="Kuniyasu M."/>
            <person name="Ushijima N."/>
            <person name="Kawano K."/>
            <person name="Kobayashi E."/>
            <person name="Shiratori Y."/>
            <person name="Masuda Y."/>
            <person name="Senoo K."/>
        </authorList>
    </citation>
    <scope>NUCLEOTIDE SEQUENCE [LARGE SCALE GENOMIC DNA]</scope>
    <source>
        <strain evidence="4">Red222</strain>
    </source>
</reference>
<organism evidence="3 4">
    <name type="scientific">Geothrix oryzae</name>
    <dbReference type="NCBI Taxonomy" id="2927975"/>
    <lineage>
        <taxon>Bacteria</taxon>
        <taxon>Pseudomonadati</taxon>
        <taxon>Acidobacteriota</taxon>
        <taxon>Holophagae</taxon>
        <taxon>Holophagales</taxon>
        <taxon>Holophagaceae</taxon>
        <taxon>Geothrix</taxon>
    </lineage>
</organism>
<evidence type="ECO:0000259" key="2">
    <source>
        <dbReference type="Pfam" id="PF01593"/>
    </source>
</evidence>
<dbReference type="PANTHER" id="PTHR42923">
    <property type="entry name" value="PROTOPORPHYRINOGEN OXIDASE"/>
    <property type="match status" value="1"/>
</dbReference>
<dbReference type="EMBL" id="AP027079">
    <property type="protein sequence ID" value="BDU68427.1"/>
    <property type="molecule type" value="Genomic_DNA"/>
</dbReference>
<evidence type="ECO:0000313" key="3">
    <source>
        <dbReference type="EMBL" id="BDU68427.1"/>
    </source>
</evidence>
<name>A0ABN6UUL4_9BACT</name>
<accession>A0ABN6UUL4</accession>
<gene>
    <name evidence="3" type="ORF">GETHOR_05280</name>
</gene>
<dbReference type="PANTHER" id="PTHR42923:SF3">
    <property type="entry name" value="PROTOPORPHYRINOGEN OXIDASE"/>
    <property type="match status" value="1"/>
</dbReference>
<protein>
    <submittedName>
        <fullName evidence="3">Protoporphyrinogen oxidase</fullName>
    </submittedName>
</protein>
<proteinExistence type="predicted"/>
<evidence type="ECO:0000313" key="4">
    <source>
        <dbReference type="Proteomes" id="UP001242010"/>
    </source>
</evidence>